<dbReference type="InterPro" id="IPR050488">
    <property type="entry name" value="Ig_Fc_receptor"/>
</dbReference>
<dbReference type="SMART" id="SM00409">
    <property type="entry name" value="IG"/>
    <property type="match status" value="3"/>
</dbReference>
<dbReference type="InterPro" id="IPR003599">
    <property type="entry name" value="Ig_sub"/>
</dbReference>
<dbReference type="GO" id="GO:0004888">
    <property type="term" value="F:transmembrane signaling receptor activity"/>
    <property type="evidence" value="ECO:0007669"/>
    <property type="project" value="TreeGrafter"/>
</dbReference>
<evidence type="ECO:0000256" key="2">
    <source>
        <dbReference type="ARBA" id="ARBA00023157"/>
    </source>
</evidence>
<proteinExistence type="predicted"/>
<dbReference type="Pfam" id="PF13895">
    <property type="entry name" value="Ig_2"/>
    <property type="match status" value="1"/>
</dbReference>
<dbReference type="InterPro" id="IPR036179">
    <property type="entry name" value="Ig-like_dom_sf"/>
</dbReference>
<keyword evidence="2" id="KW-1015">Disulfide bond</keyword>
<dbReference type="Ensembl" id="ENSACLT00000076507.1">
    <property type="protein sequence ID" value="ENSACLP00000056396.1"/>
    <property type="gene ID" value="ENSACLG00000020312.2"/>
</dbReference>
<dbReference type="SUPFAM" id="SSF48726">
    <property type="entry name" value="Immunoglobulin"/>
    <property type="match status" value="2"/>
</dbReference>
<keyword evidence="6" id="KW-1185">Reference proteome</keyword>
<evidence type="ECO:0000256" key="1">
    <source>
        <dbReference type="ARBA" id="ARBA00022729"/>
    </source>
</evidence>
<name>A0AAX7TS27_ASTCA</name>
<accession>A0AAX7TS27</accession>
<dbReference type="SMART" id="SM00408">
    <property type="entry name" value="IGc2"/>
    <property type="match status" value="2"/>
</dbReference>
<dbReference type="InterPro" id="IPR013783">
    <property type="entry name" value="Ig-like_fold"/>
</dbReference>
<gene>
    <name evidence="5" type="primary">IL13RA2</name>
</gene>
<dbReference type="Proteomes" id="UP000265100">
    <property type="component" value="Chromosome 3"/>
</dbReference>
<dbReference type="GO" id="GO:0007166">
    <property type="term" value="P:cell surface receptor signaling pathway"/>
    <property type="evidence" value="ECO:0007669"/>
    <property type="project" value="TreeGrafter"/>
</dbReference>
<evidence type="ECO:0000259" key="4">
    <source>
        <dbReference type="PROSITE" id="PS50835"/>
    </source>
</evidence>
<dbReference type="PANTHER" id="PTHR11481:SF64">
    <property type="entry name" value="FC RECEPTOR-LIKE PROTEIN 4"/>
    <property type="match status" value="1"/>
</dbReference>
<dbReference type="Gene3D" id="2.60.40.10">
    <property type="entry name" value="Immunoglobulins"/>
    <property type="match status" value="4"/>
</dbReference>
<feature type="domain" description="Ig-like" evidence="4">
    <location>
        <begin position="32"/>
        <end position="115"/>
    </location>
</feature>
<feature type="domain" description="Ig-like" evidence="4">
    <location>
        <begin position="212"/>
        <end position="290"/>
    </location>
</feature>
<protein>
    <recommendedName>
        <fullName evidence="4">Ig-like domain-containing protein</fullName>
    </recommendedName>
</protein>
<feature type="domain" description="Ig-like" evidence="4">
    <location>
        <begin position="120"/>
        <end position="207"/>
    </location>
</feature>
<feature type="signal peptide" evidence="3">
    <location>
        <begin position="1"/>
        <end position="23"/>
    </location>
</feature>
<dbReference type="GO" id="GO:0006955">
    <property type="term" value="P:immune response"/>
    <property type="evidence" value="ECO:0007669"/>
    <property type="project" value="TreeGrafter"/>
</dbReference>
<keyword evidence="1 3" id="KW-0732">Signal</keyword>
<evidence type="ECO:0000256" key="3">
    <source>
        <dbReference type="SAM" id="SignalP"/>
    </source>
</evidence>
<dbReference type="PROSITE" id="PS50835">
    <property type="entry name" value="IG_LIKE"/>
    <property type="match status" value="4"/>
</dbReference>
<dbReference type="InterPro" id="IPR007110">
    <property type="entry name" value="Ig-like_dom"/>
</dbReference>
<evidence type="ECO:0000313" key="5">
    <source>
        <dbReference type="Ensembl" id="ENSACLP00000056396.1"/>
    </source>
</evidence>
<dbReference type="GeneTree" id="ENSGT01150000287425"/>
<dbReference type="PANTHER" id="PTHR11481">
    <property type="entry name" value="IMMUNOGLOBULIN FC RECEPTOR"/>
    <property type="match status" value="1"/>
</dbReference>
<reference evidence="5" key="2">
    <citation type="submission" date="2025-08" db="UniProtKB">
        <authorList>
            <consortium name="Ensembl"/>
        </authorList>
    </citation>
    <scope>IDENTIFICATION</scope>
</reference>
<dbReference type="GO" id="GO:0009897">
    <property type="term" value="C:external side of plasma membrane"/>
    <property type="evidence" value="ECO:0007669"/>
    <property type="project" value="TreeGrafter"/>
</dbReference>
<reference evidence="5" key="1">
    <citation type="submission" date="2018-05" db="EMBL/GenBank/DDBJ databases">
        <authorList>
            <person name="Datahose"/>
        </authorList>
    </citation>
    <scope>NUCLEOTIDE SEQUENCE</scope>
</reference>
<organism evidence="5 6">
    <name type="scientific">Astatotilapia calliptera</name>
    <name type="common">Eastern happy</name>
    <name type="synonym">Chromis callipterus</name>
    <dbReference type="NCBI Taxonomy" id="8154"/>
    <lineage>
        <taxon>Eukaryota</taxon>
        <taxon>Metazoa</taxon>
        <taxon>Chordata</taxon>
        <taxon>Craniata</taxon>
        <taxon>Vertebrata</taxon>
        <taxon>Euteleostomi</taxon>
        <taxon>Actinopterygii</taxon>
        <taxon>Neopterygii</taxon>
        <taxon>Teleostei</taxon>
        <taxon>Neoteleostei</taxon>
        <taxon>Acanthomorphata</taxon>
        <taxon>Ovalentaria</taxon>
        <taxon>Cichlomorphae</taxon>
        <taxon>Cichliformes</taxon>
        <taxon>Cichlidae</taxon>
        <taxon>African cichlids</taxon>
        <taxon>Pseudocrenilabrinae</taxon>
        <taxon>Haplochromini</taxon>
        <taxon>Astatotilapia</taxon>
    </lineage>
</organism>
<dbReference type="InterPro" id="IPR003598">
    <property type="entry name" value="Ig_sub2"/>
</dbReference>
<feature type="chain" id="PRO_5044252760" description="Ig-like domain-containing protein" evidence="3">
    <location>
        <begin position="24"/>
        <end position="513"/>
    </location>
</feature>
<dbReference type="AlphaFoldDB" id="A0AAX7TS27"/>
<sequence>MDMSMRHTLLGLFLLASLFSGNAQVKYLFETPTAILRPTRYQLPIGGSVTLSCSVEGSGNWTILWYSAASFGSKEEPMTEYEGKKAIIVSQRGLYSCRGRSDSGRHTYNSDKAIIKDTLPITAILTIQPNWTRIYMSEAFTVRCEIPGGEGTYWSYDWRPERFTTYYTTNERTFYNVGWEDNGNYQCRGNMGLSLTEWSNVIPVTISFKLQPVLTVSPSWLSPGASVTLSCEIEYPSEGWSFYWYKAIPDLDIKEEAYKYELLPDGSETAQTLYIITGQTHTAAYVCRAQRGRNYYYTYYSKPKFVWSADLYSAASLTVGPVEQRLSFDFVRLTCKGNSTWWRVRKFPENSVPYCSNVWNLGESVCTLYTKASYSDDGVYWCESMSKQFSNAVNITLQDFYSGPLMVIPDDPVKKGTFVSLSCNLRIKKNFPSVAFYHNNKLIQNDSREELNFLAVSKSDEGSYKCQYSGKESPSRYMSVKSAVGPESSSFPVRMKVMNAVAFILVMMLSMNQ</sequence>
<feature type="domain" description="Ig-like" evidence="4">
    <location>
        <begin position="404"/>
        <end position="479"/>
    </location>
</feature>
<evidence type="ECO:0000313" key="6">
    <source>
        <dbReference type="Proteomes" id="UP000265100"/>
    </source>
</evidence>
<reference evidence="5" key="3">
    <citation type="submission" date="2025-09" db="UniProtKB">
        <authorList>
            <consortium name="Ensembl"/>
        </authorList>
    </citation>
    <scope>IDENTIFICATION</scope>
</reference>